<dbReference type="EMBL" id="KZ678128">
    <property type="protein sequence ID" value="PSN74212.1"/>
    <property type="molecule type" value="Genomic_DNA"/>
</dbReference>
<evidence type="ECO:0000256" key="2">
    <source>
        <dbReference type="ARBA" id="ARBA00004613"/>
    </source>
</evidence>
<dbReference type="STRING" id="1448308.A0A2T2P971"/>
<dbReference type="CDD" id="cd21175">
    <property type="entry name" value="LPMO_AA9"/>
    <property type="match status" value="1"/>
</dbReference>
<organism evidence="7 8">
    <name type="scientific">Corynespora cassiicola Philippines</name>
    <dbReference type="NCBI Taxonomy" id="1448308"/>
    <lineage>
        <taxon>Eukaryota</taxon>
        <taxon>Fungi</taxon>
        <taxon>Dikarya</taxon>
        <taxon>Ascomycota</taxon>
        <taxon>Pezizomycotina</taxon>
        <taxon>Dothideomycetes</taxon>
        <taxon>Pleosporomycetidae</taxon>
        <taxon>Pleosporales</taxon>
        <taxon>Corynesporascaceae</taxon>
        <taxon>Corynespora</taxon>
    </lineage>
</organism>
<evidence type="ECO:0000256" key="1">
    <source>
        <dbReference type="ARBA" id="ARBA00001973"/>
    </source>
</evidence>
<dbReference type="InterPro" id="IPR005103">
    <property type="entry name" value="AA9_LPMO"/>
</dbReference>
<keyword evidence="3" id="KW-0964">Secreted</keyword>
<comment type="cofactor">
    <cofactor evidence="1">
        <name>Cu(2+)</name>
        <dbReference type="ChEBI" id="CHEBI:29036"/>
    </cofactor>
</comment>
<dbReference type="Proteomes" id="UP000240883">
    <property type="component" value="Unassembled WGS sequence"/>
</dbReference>
<reference evidence="7 8" key="1">
    <citation type="journal article" date="2018" name="Front. Microbiol.">
        <title>Genome-Wide Analysis of Corynespora cassiicola Leaf Fall Disease Putative Effectors.</title>
        <authorList>
            <person name="Lopez D."/>
            <person name="Ribeiro S."/>
            <person name="Label P."/>
            <person name="Fumanal B."/>
            <person name="Venisse J.S."/>
            <person name="Kohler A."/>
            <person name="de Oliveira R.R."/>
            <person name="Labutti K."/>
            <person name="Lipzen A."/>
            <person name="Lail K."/>
            <person name="Bauer D."/>
            <person name="Ohm R.A."/>
            <person name="Barry K.W."/>
            <person name="Spatafora J."/>
            <person name="Grigoriev I.V."/>
            <person name="Martin F.M."/>
            <person name="Pujade-Renaud V."/>
        </authorList>
    </citation>
    <scope>NUCLEOTIDE SEQUENCE [LARGE SCALE GENOMIC DNA]</scope>
    <source>
        <strain evidence="7 8">Philippines</strain>
    </source>
</reference>
<name>A0A2T2P971_CORCC</name>
<evidence type="ECO:0000256" key="5">
    <source>
        <dbReference type="SAM" id="SignalP"/>
    </source>
</evidence>
<dbReference type="PANTHER" id="PTHR33353:SF34">
    <property type="entry name" value="ENDO-BETA-1,4-GLUCANASE D"/>
    <property type="match status" value="1"/>
</dbReference>
<dbReference type="AlphaFoldDB" id="A0A2T2P971"/>
<dbReference type="InterPro" id="IPR049892">
    <property type="entry name" value="AA9"/>
</dbReference>
<evidence type="ECO:0000313" key="8">
    <source>
        <dbReference type="Proteomes" id="UP000240883"/>
    </source>
</evidence>
<keyword evidence="5" id="KW-0732">Signal</keyword>
<sequence length="255" mass="27276">MSPTYASFLLALPALVAAHGHVELVRADGVTYQGWNSALKFQNPIPETVGWQADNLDNGFVEPNAYGTDAIACHKQSKPNGGYVTVQPGSEVTFLWDTWPESHKGPIIDYIAPCNGDCNSLSAGDLRFTKIQEGALISGSNPGTWVTDELIANNFSSTVTIPNVAPGNYVIRHEIIALHSGSQVNGAQSYPQCINFKVEGSGTTQLTGGVPATSFYTPTDPGIHFTLWQSFDSYPIPGPALAALKKRGHAKDFAL</sequence>
<dbReference type="Pfam" id="PF03443">
    <property type="entry name" value="AA9"/>
    <property type="match status" value="1"/>
</dbReference>
<dbReference type="OrthoDB" id="4849160at2759"/>
<gene>
    <name evidence="7" type="ORF">BS50DRAFT_567077</name>
</gene>
<protein>
    <submittedName>
        <fullName evidence="7">Endoglucanase IV</fullName>
    </submittedName>
</protein>
<accession>A0A2T2P971</accession>
<proteinExistence type="predicted"/>
<evidence type="ECO:0000256" key="4">
    <source>
        <dbReference type="ARBA" id="ARBA00023157"/>
    </source>
</evidence>
<feature type="signal peptide" evidence="5">
    <location>
        <begin position="1"/>
        <end position="18"/>
    </location>
</feature>
<evidence type="ECO:0000256" key="3">
    <source>
        <dbReference type="ARBA" id="ARBA00022525"/>
    </source>
</evidence>
<keyword evidence="4" id="KW-1015">Disulfide bond</keyword>
<feature type="domain" description="Auxiliary Activity family 9 catalytic" evidence="6">
    <location>
        <begin position="19"/>
        <end position="231"/>
    </location>
</feature>
<evidence type="ECO:0000313" key="7">
    <source>
        <dbReference type="EMBL" id="PSN74212.1"/>
    </source>
</evidence>
<feature type="chain" id="PRO_5015451484" evidence="5">
    <location>
        <begin position="19"/>
        <end position="255"/>
    </location>
</feature>
<keyword evidence="8" id="KW-1185">Reference proteome</keyword>
<dbReference type="PANTHER" id="PTHR33353">
    <property type="entry name" value="PUTATIVE (AFU_ORTHOLOGUE AFUA_1G12560)-RELATED"/>
    <property type="match status" value="1"/>
</dbReference>
<dbReference type="GO" id="GO:0005576">
    <property type="term" value="C:extracellular region"/>
    <property type="evidence" value="ECO:0007669"/>
    <property type="project" value="UniProtKB-SubCell"/>
</dbReference>
<evidence type="ECO:0000259" key="6">
    <source>
        <dbReference type="Pfam" id="PF03443"/>
    </source>
</evidence>
<dbReference type="Gene3D" id="2.70.50.70">
    <property type="match status" value="1"/>
</dbReference>
<comment type="subcellular location">
    <subcellularLocation>
        <location evidence="2">Secreted</location>
    </subcellularLocation>
</comment>